<reference evidence="2" key="2">
    <citation type="submission" date="2024-06" db="EMBL/GenBank/DDBJ databases">
        <authorList>
            <person name="Plum-Jensen L.E."/>
            <person name="Schramm A."/>
            <person name="Marshall I.P.G."/>
        </authorList>
    </citation>
    <scope>NUCLEOTIDE SEQUENCE</scope>
    <source>
        <strain evidence="2">Rat1</strain>
    </source>
</reference>
<evidence type="ECO:0000313" key="2">
    <source>
        <dbReference type="EMBL" id="XCN74042.1"/>
    </source>
</evidence>
<evidence type="ECO:0008006" key="3">
    <source>
        <dbReference type="Google" id="ProtNLM"/>
    </source>
</evidence>
<feature type="transmembrane region" description="Helical" evidence="1">
    <location>
        <begin position="79"/>
        <end position="99"/>
    </location>
</feature>
<keyword evidence="1" id="KW-1133">Transmembrane helix</keyword>
<feature type="transmembrane region" description="Helical" evidence="1">
    <location>
        <begin position="46"/>
        <end position="67"/>
    </location>
</feature>
<accession>A0AAU8LYV1</accession>
<feature type="transmembrane region" description="Helical" evidence="1">
    <location>
        <begin position="111"/>
        <end position="136"/>
    </location>
</feature>
<proteinExistence type="predicted"/>
<protein>
    <recommendedName>
        <fullName evidence="3">Multidrug transporter</fullName>
    </recommendedName>
</protein>
<evidence type="ECO:0000256" key="1">
    <source>
        <dbReference type="SAM" id="Phobius"/>
    </source>
</evidence>
<reference evidence="2" key="1">
    <citation type="journal article" date="2024" name="Syst. Appl. Microbiol.">
        <title>First single-strain enrichments of Electrothrix cable bacteria, description of E. aestuarii sp. nov. and E. rattekaaiensis sp. nov., and proposal of a cable bacteria taxonomy following the rules of the SeqCode.</title>
        <authorList>
            <person name="Plum-Jensen L.E."/>
            <person name="Schramm A."/>
            <person name="Marshall I.P.G."/>
        </authorList>
    </citation>
    <scope>NUCLEOTIDE SEQUENCE</scope>
    <source>
        <strain evidence="2">Rat1</strain>
    </source>
</reference>
<keyword evidence="1" id="KW-0812">Transmembrane</keyword>
<dbReference type="AlphaFoldDB" id="A0AAU8LYV1"/>
<sequence length="155" mass="17776">MRCYWLGLATIFLFLSLDEAFIIHEGLGDYTEKHIKTSGLLQATGLLYFPWVLPYMVLTSILGLLYFRFIFNLPRKTTILLVSSAIIFLTGAVFFDMLGGKEAELHGYYSITYTVLYTLEEFLEMIGVVLLIYTLLDYIKQKFGTLCLSLEVKKP</sequence>
<keyword evidence="1" id="KW-0472">Membrane</keyword>
<organism evidence="2">
    <name type="scientific">Candidatus Electrothrix aestuarii</name>
    <dbReference type="NCBI Taxonomy" id="3062594"/>
    <lineage>
        <taxon>Bacteria</taxon>
        <taxon>Pseudomonadati</taxon>
        <taxon>Thermodesulfobacteriota</taxon>
        <taxon>Desulfobulbia</taxon>
        <taxon>Desulfobulbales</taxon>
        <taxon>Desulfobulbaceae</taxon>
        <taxon>Candidatus Electrothrix</taxon>
    </lineage>
</organism>
<name>A0AAU8LYV1_9BACT</name>
<dbReference type="EMBL" id="CP159373">
    <property type="protein sequence ID" value="XCN74042.1"/>
    <property type="molecule type" value="Genomic_DNA"/>
</dbReference>
<dbReference type="KEGG" id="eaj:Q3M24_04595"/>
<gene>
    <name evidence="2" type="ORF">Q3M24_04595</name>
</gene>